<dbReference type="PANTHER" id="PTHR30399:SF1">
    <property type="entry name" value="UTP PYROPHOSPHATASE"/>
    <property type="match status" value="1"/>
</dbReference>
<reference evidence="2" key="1">
    <citation type="submission" date="2021-05" db="EMBL/GenBank/DDBJ databases">
        <authorList>
            <person name="Pietrasiak N."/>
            <person name="Ward R."/>
            <person name="Stajich J.E."/>
            <person name="Kurbessoian T."/>
        </authorList>
    </citation>
    <scope>NUCLEOTIDE SEQUENCE</scope>
    <source>
        <strain evidence="2">UHER 2000/2452</strain>
    </source>
</reference>
<evidence type="ECO:0000259" key="1">
    <source>
        <dbReference type="Pfam" id="PF01863"/>
    </source>
</evidence>
<gene>
    <name evidence="2" type="ORF">KME15_24455</name>
</gene>
<dbReference type="Pfam" id="PF01863">
    <property type="entry name" value="YgjP-like"/>
    <property type="match status" value="1"/>
</dbReference>
<dbReference type="Gene3D" id="3.30.2010.10">
    <property type="entry name" value="Metalloproteases ('zincins'), catalytic domain"/>
    <property type="match status" value="1"/>
</dbReference>
<name>A0A951QF97_9CYAN</name>
<sequence length="108" mass="12358">MTVASKGKTNFKRRVQEWAEKLDIRVASISIRPMKNKWASCSTNGRLNFDNALLDLQPDLQDYVIVHELLHFRAPNHGKVWKALMMAYLGDYEQHEAALSKIASQSQS</sequence>
<dbReference type="AlphaFoldDB" id="A0A951QF97"/>
<dbReference type="CDD" id="cd07344">
    <property type="entry name" value="M48_yhfN_like"/>
    <property type="match status" value="1"/>
</dbReference>
<proteinExistence type="predicted"/>
<dbReference type="InterPro" id="IPR053136">
    <property type="entry name" value="UTP_pyrophosphatase-like"/>
</dbReference>
<comment type="caution">
    <text evidence="2">The sequence shown here is derived from an EMBL/GenBank/DDBJ whole genome shotgun (WGS) entry which is preliminary data.</text>
</comment>
<protein>
    <submittedName>
        <fullName evidence="2">M48 family metallopeptidase</fullName>
    </submittedName>
</protein>
<evidence type="ECO:0000313" key="2">
    <source>
        <dbReference type="EMBL" id="MBW4661832.1"/>
    </source>
</evidence>
<evidence type="ECO:0000313" key="3">
    <source>
        <dbReference type="Proteomes" id="UP000757435"/>
    </source>
</evidence>
<accession>A0A951QF97</accession>
<dbReference type="InterPro" id="IPR002725">
    <property type="entry name" value="YgjP-like_metallopeptidase"/>
</dbReference>
<dbReference type="EMBL" id="JAHHHD010000047">
    <property type="protein sequence ID" value="MBW4661832.1"/>
    <property type="molecule type" value="Genomic_DNA"/>
</dbReference>
<organism evidence="2 3">
    <name type="scientific">Drouetiella hepatica Uher 2000/2452</name>
    <dbReference type="NCBI Taxonomy" id="904376"/>
    <lineage>
        <taxon>Bacteria</taxon>
        <taxon>Bacillati</taxon>
        <taxon>Cyanobacteriota</taxon>
        <taxon>Cyanophyceae</taxon>
        <taxon>Oculatellales</taxon>
        <taxon>Oculatellaceae</taxon>
        <taxon>Drouetiella</taxon>
    </lineage>
</organism>
<feature type="domain" description="YgjP-like metallopeptidase" evidence="1">
    <location>
        <begin position="6"/>
        <end position="100"/>
    </location>
</feature>
<reference evidence="2" key="2">
    <citation type="journal article" date="2022" name="Microbiol. Resour. Announc.">
        <title>Metagenome Sequencing to Explore Phylogenomics of Terrestrial Cyanobacteria.</title>
        <authorList>
            <person name="Ward R.D."/>
            <person name="Stajich J.E."/>
            <person name="Johansen J.R."/>
            <person name="Huntemann M."/>
            <person name="Clum A."/>
            <person name="Foster B."/>
            <person name="Foster B."/>
            <person name="Roux S."/>
            <person name="Palaniappan K."/>
            <person name="Varghese N."/>
            <person name="Mukherjee S."/>
            <person name="Reddy T.B.K."/>
            <person name="Daum C."/>
            <person name="Copeland A."/>
            <person name="Chen I.A."/>
            <person name="Ivanova N.N."/>
            <person name="Kyrpides N.C."/>
            <person name="Shapiro N."/>
            <person name="Eloe-Fadrosh E.A."/>
            <person name="Pietrasiak N."/>
        </authorList>
    </citation>
    <scope>NUCLEOTIDE SEQUENCE</scope>
    <source>
        <strain evidence="2">UHER 2000/2452</strain>
    </source>
</reference>
<dbReference type="Proteomes" id="UP000757435">
    <property type="component" value="Unassembled WGS sequence"/>
</dbReference>
<dbReference type="PANTHER" id="PTHR30399">
    <property type="entry name" value="UNCHARACTERIZED PROTEIN YGJP"/>
    <property type="match status" value="1"/>
</dbReference>